<keyword evidence="4 8" id="KW-0812">Transmembrane</keyword>
<evidence type="ECO:0000256" key="4">
    <source>
        <dbReference type="ARBA" id="ARBA00022692"/>
    </source>
</evidence>
<keyword evidence="3" id="KW-0762">Sugar transport</keyword>
<evidence type="ECO:0000256" key="8">
    <source>
        <dbReference type="SAM" id="Phobius"/>
    </source>
</evidence>
<dbReference type="GO" id="GO:0000139">
    <property type="term" value="C:Golgi membrane"/>
    <property type="evidence" value="ECO:0007669"/>
    <property type="project" value="InterPro"/>
</dbReference>
<keyword evidence="5 8" id="KW-1133">Transmembrane helix</keyword>
<sequence length="419" mass="46508">MNRKVEQFERLIRLEDEELVSDDATEGDASDSCRVPMMPTSENSLDTSTNLENIFRHSKHKSFTKADLPGVQFVINGRQIRMSPEQLKYVSLITLTIQNAALNLVMRAARTQKDQFSTAIAVTLAEILKLVTCIALLLYEEVTVERTLKSIKDNVATNYMDTLKVAVPSFVYYVQNNLIYVGSTHLDAATSQVTYQLKILTTAIFSVTMLNKKLTKLQWTSLVVLFIGVALIETVAVTNHDNKLTTPPSTITTNVSTTADQELKPLRTSQRRHEKPLIGFIAILIACCLSGFAGVYFEKILKDTANVSLWIRNIQLSVVAIPIGLMQVILTENEHISTKGLFYGFTPMAWLCIVLQAQGGLLVALVVKFANNILKGFATSMAIVISTVASIFIFDFELTPSFVFGASLVISSVMMYNKQ</sequence>
<evidence type="ECO:0000256" key="7">
    <source>
        <dbReference type="SAM" id="MobiDB-lite"/>
    </source>
</evidence>
<keyword evidence="6 8" id="KW-0472">Membrane</keyword>
<comment type="subcellular location">
    <subcellularLocation>
        <location evidence="1">Membrane</location>
        <topology evidence="1">Multi-pass membrane protein</topology>
    </subcellularLocation>
</comment>
<dbReference type="InterPro" id="IPR007271">
    <property type="entry name" value="Nuc_sug_transpt"/>
</dbReference>
<evidence type="ECO:0000256" key="2">
    <source>
        <dbReference type="ARBA" id="ARBA00009976"/>
    </source>
</evidence>
<feature type="transmembrane region" description="Helical" evidence="8">
    <location>
        <begin position="374"/>
        <end position="394"/>
    </location>
</feature>
<feature type="region of interest" description="Disordered" evidence="7">
    <location>
        <begin position="19"/>
        <end position="46"/>
    </location>
</feature>
<dbReference type="EMBL" id="GGYP01007332">
    <property type="protein sequence ID" value="MDE52103.1"/>
    <property type="molecule type" value="Transcribed_RNA"/>
</dbReference>
<proteinExistence type="inferred from homology"/>
<gene>
    <name evidence="9" type="primary">SLC35A2</name>
    <name evidence="9" type="ORF">g.493</name>
</gene>
<evidence type="ECO:0000256" key="5">
    <source>
        <dbReference type="ARBA" id="ARBA00022989"/>
    </source>
</evidence>
<feature type="transmembrane region" description="Helical" evidence="8">
    <location>
        <begin position="400"/>
        <end position="417"/>
    </location>
</feature>
<feature type="compositionally biased region" description="Acidic residues" evidence="7">
    <location>
        <begin position="19"/>
        <end position="29"/>
    </location>
</feature>
<feature type="transmembrane region" description="Helical" evidence="8">
    <location>
        <begin position="309"/>
        <end position="330"/>
    </location>
</feature>
<evidence type="ECO:0000313" key="9">
    <source>
        <dbReference type="EMBL" id="MDE52103.1"/>
    </source>
</evidence>
<dbReference type="AlphaFoldDB" id="A0A6G1SQD6"/>
<dbReference type="PIRSF" id="PIRSF005799">
    <property type="entry name" value="UDP-gal_transpt"/>
    <property type="match status" value="1"/>
</dbReference>
<evidence type="ECO:0000256" key="3">
    <source>
        <dbReference type="ARBA" id="ARBA00022597"/>
    </source>
</evidence>
<organism evidence="9">
    <name type="scientific">Aceria tosichella</name>
    <name type="common">wheat curl mite</name>
    <dbReference type="NCBI Taxonomy" id="561515"/>
    <lineage>
        <taxon>Eukaryota</taxon>
        <taxon>Metazoa</taxon>
        <taxon>Ecdysozoa</taxon>
        <taxon>Arthropoda</taxon>
        <taxon>Chelicerata</taxon>
        <taxon>Arachnida</taxon>
        <taxon>Acari</taxon>
        <taxon>Acariformes</taxon>
        <taxon>Trombidiformes</taxon>
        <taxon>Prostigmata</taxon>
        <taxon>Eupodina</taxon>
        <taxon>Eriophyoidea</taxon>
        <taxon>Eriophyidae</taxon>
        <taxon>Eriophyinae</taxon>
        <taxon>Aceriini</taxon>
        <taxon>Aceria</taxon>
    </lineage>
</organism>
<protein>
    <submittedName>
        <fullName evidence="9">UDP-galactose translocator</fullName>
    </submittedName>
</protein>
<evidence type="ECO:0000256" key="1">
    <source>
        <dbReference type="ARBA" id="ARBA00004141"/>
    </source>
</evidence>
<dbReference type="Pfam" id="PF04142">
    <property type="entry name" value="Nuc_sug_transp"/>
    <property type="match status" value="1"/>
</dbReference>
<accession>A0A6G1SQD6</accession>
<dbReference type="NCBIfam" id="TIGR00803">
    <property type="entry name" value="nst"/>
    <property type="match status" value="2"/>
</dbReference>
<reference evidence="9" key="1">
    <citation type="submission" date="2018-10" db="EMBL/GenBank/DDBJ databases">
        <title>Transcriptome assembly of Aceria tosichella (Wheat curl mite) Type 2.</title>
        <authorList>
            <person name="Scully E.D."/>
            <person name="Geib S.M."/>
            <person name="Palmer N.A."/>
            <person name="Gupta A.K."/>
            <person name="Sarath G."/>
            <person name="Tatineni S."/>
        </authorList>
    </citation>
    <scope>NUCLEOTIDE SEQUENCE</scope>
    <source>
        <strain evidence="9">LincolnNE</strain>
    </source>
</reference>
<dbReference type="GO" id="GO:0015165">
    <property type="term" value="F:pyrimidine nucleotide-sugar transmembrane transporter activity"/>
    <property type="evidence" value="ECO:0007669"/>
    <property type="project" value="InterPro"/>
</dbReference>
<dbReference type="PANTHER" id="PTHR10231">
    <property type="entry name" value="NUCLEOTIDE-SUGAR TRANSMEMBRANE TRANSPORTER"/>
    <property type="match status" value="1"/>
</dbReference>
<comment type="similarity">
    <text evidence="2">Belongs to the nucleotide-sugar transporter family. SLC35A subfamily.</text>
</comment>
<keyword evidence="3" id="KW-0813">Transport</keyword>
<feature type="transmembrane region" description="Helical" evidence="8">
    <location>
        <begin position="277"/>
        <end position="297"/>
    </location>
</feature>
<feature type="transmembrane region" description="Helical" evidence="8">
    <location>
        <begin position="342"/>
        <end position="367"/>
    </location>
</feature>
<name>A0A6G1SQD6_9ACAR</name>
<feature type="transmembrane region" description="Helical" evidence="8">
    <location>
        <begin position="118"/>
        <end position="139"/>
    </location>
</feature>
<dbReference type="SUPFAM" id="SSF103481">
    <property type="entry name" value="Multidrug resistance efflux transporter EmrE"/>
    <property type="match status" value="1"/>
</dbReference>
<dbReference type="InterPro" id="IPR037185">
    <property type="entry name" value="EmrE-like"/>
</dbReference>
<feature type="transmembrane region" description="Helical" evidence="8">
    <location>
        <begin position="219"/>
        <end position="238"/>
    </location>
</feature>
<evidence type="ECO:0000256" key="6">
    <source>
        <dbReference type="ARBA" id="ARBA00023136"/>
    </source>
</evidence>